<feature type="transmembrane region" description="Helical" evidence="7">
    <location>
        <begin position="244"/>
        <end position="265"/>
    </location>
</feature>
<dbReference type="PANTHER" id="PTHR23517:SF2">
    <property type="entry name" value="MULTIDRUG RESISTANCE PROTEIN MDTH"/>
    <property type="match status" value="1"/>
</dbReference>
<accession>A0ABW0XGX4</accession>
<protein>
    <submittedName>
        <fullName evidence="9">MFS transporter</fullName>
    </submittedName>
</protein>
<evidence type="ECO:0000256" key="6">
    <source>
        <dbReference type="ARBA" id="ARBA00023136"/>
    </source>
</evidence>
<dbReference type="InterPro" id="IPR050171">
    <property type="entry name" value="MFS_Transporters"/>
</dbReference>
<organism evidence="9 10">
    <name type="scientific">Kitasatospora misakiensis</name>
    <dbReference type="NCBI Taxonomy" id="67330"/>
    <lineage>
        <taxon>Bacteria</taxon>
        <taxon>Bacillati</taxon>
        <taxon>Actinomycetota</taxon>
        <taxon>Actinomycetes</taxon>
        <taxon>Kitasatosporales</taxon>
        <taxon>Streptomycetaceae</taxon>
        <taxon>Kitasatospora</taxon>
    </lineage>
</organism>
<evidence type="ECO:0000259" key="8">
    <source>
        <dbReference type="PROSITE" id="PS50850"/>
    </source>
</evidence>
<feature type="transmembrane region" description="Helical" evidence="7">
    <location>
        <begin position="301"/>
        <end position="326"/>
    </location>
</feature>
<keyword evidence="4 7" id="KW-0812">Transmembrane</keyword>
<feature type="transmembrane region" description="Helical" evidence="7">
    <location>
        <begin position="211"/>
        <end position="232"/>
    </location>
</feature>
<feature type="transmembrane region" description="Helical" evidence="7">
    <location>
        <begin position="138"/>
        <end position="161"/>
    </location>
</feature>
<keyword evidence="3" id="KW-1003">Cell membrane</keyword>
<keyword evidence="6 7" id="KW-0472">Membrane</keyword>
<comment type="caution">
    <text evidence="9">The sequence shown here is derived from an EMBL/GenBank/DDBJ whole genome shotgun (WGS) entry which is preliminary data.</text>
</comment>
<dbReference type="InterPro" id="IPR020846">
    <property type="entry name" value="MFS_dom"/>
</dbReference>
<name>A0ABW0XGX4_9ACTN</name>
<feature type="transmembrane region" description="Helical" evidence="7">
    <location>
        <begin position="277"/>
        <end position="295"/>
    </location>
</feature>
<dbReference type="InterPro" id="IPR036259">
    <property type="entry name" value="MFS_trans_sf"/>
</dbReference>
<keyword evidence="10" id="KW-1185">Reference proteome</keyword>
<feature type="transmembrane region" description="Helical" evidence="7">
    <location>
        <begin position="167"/>
        <end position="186"/>
    </location>
</feature>
<proteinExistence type="predicted"/>
<evidence type="ECO:0000256" key="1">
    <source>
        <dbReference type="ARBA" id="ARBA00004651"/>
    </source>
</evidence>
<gene>
    <name evidence="9" type="ORF">ACFP3U_35940</name>
</gene>
<evidence type="ECO:0000313" key="10">
    <source>
        <dbReference type="Proteomes" id="UP001595975"/>
    </source>
</evidence>
<feature type="domain" description="Major facilitator superfamily (MFS) profile" evidence="8">
    <location>
        <begin position="1"/>
        <end position="388"/>
    </location>
</feature>
<feature type="transmembrane region" description="Helical" evidence="7">
    <location>
        <begin position="338"/>
        <end position="358"/>
    </location>
</feature>
<dbReference type="SUPFAM" id="SSF103473">
    <property type="entry name" value="MFS general substrate transporter"/>
    <property type="match status" value="1"/>
</dbReference>
<dbReference type="Pfam" id="PF07690">
    <property type="entry name" value="MFS_1"/>
    <property type="match status" value="1"/>
</dbReference>
<evidence type="ECO:0000256" key="4">
    <source>
        <dbReference type="ARBA" id="ARBA00022692"/>
    </source>
</evidence>
<sequence>MRILRAVRTFPLPVRLLLVNQLGVNTGFYLLIPYLAGHLGHDLGLSALAVGTVLGLRNLSQQGLFILGGSAADRLGARRVIIAGCGLRSIGFGLFALGDTLGILLAASALSGLAGALFNPAVRTYVAHEAADRKAEAFALFSVFATTGALAGPLIGTVLLLVDFRAAALAAAGLFAVLTVAQAFALPERAVAPAPRGVLADWREVAGDRRFLAFSLGMVGLFGMESQLYLLLPDAARRATGWEGAVGLVFLTATLANLTLQLRITTRLQRHGPPSRWIPLGLAVAATGFLLPLAAPGLPGVLGGVLLLQLGLMTAQPFVLALIPAFGREGLTGTYYGLYYVVSGFAAALGNTLVGRAMDSTATAPWLLCAGLGLGSATALTRLHRAGRLPTPARPLPSEAR</sequence>
<feature type="transmembrane region" description="Helical" evidence="7">
    <location>
        <begin position="103"/>
        <end position="126"/>
    </location>
</feature>
<dbReference type="PROSITE" id="PS50850">
    <property type="entry name" value="MFS"/>
    <property type="match status" value="1"/>
</dbReference>
<feature type="transmembrane region" description="Helical" evidence="7">
    <location>
        <begin position="12"/>
        <end position="32"/>
    </location>
</feature>
<evidence type="ECO:0000313" key="9">
    <source>
        <dbReference type="EMBL" id="MFC5668339.1"/>
    </source>
</evidence>
<evidence type="ECO:0000256" key="3">
    <source>
        <dbReference type="ARBA" id="ARBA00022475"/>
    </source>
</evidence>
<keyword evidence="5 7" id="KW-1133">Transmembrane helix</keyword>
<dbReference type="Proteomes" id="UP001595975">
    <property type="component" value="Unassembled WGS sequence"/>
</dbReference>
<dbReference type="Gene3D" id="1.20.1250.20">
    <property type="entry name" value="MFS general substrate transporter like domains"/>
    <property type="match status" value="1"/>
</dbReference>
<dbReference type="EMBL" id="JBHSOF010000093">
    <property type="protein sequence ID" value="MFC5668339.1"/>
    <property type="molecule type" value="Genomic_DNA"/>
</dbReference>
<dbReference type="InterPro" id="IPR011701">
    <property type="entry name" value="MFS"/>
</dbReference>
<evidence type="ECO:0000256" key="5">
    <source>
        <dbReference type="ARBA" id="ARBA00022989"/>
    </source>
</evidence>
<comment type="subcellular location">
    <subcellularLocation>
        <location evidence="1">Cell membrane</location>
        <topology evidence="1">Multi-pass membrane protein</topology>
    </subcellularLocation>
</comment>
<dbReference type="RefSeq" id="WP_380229975.1">
    <property type="nucleotide sequence ID" value="NZ_JBHSOF010000093.1"/>
</dbReference>
<keyword evidence="2" id="KW-0813">Transport</keyword>
<dbReference type="PANTHER" id="PTHR23517">
    <property type="entry name" value="RESISTANCE PROTEIN MDTM, PUTATIVE-RELATED-RELATED"/>
    <property type="match status" value="1"/>
</dbReference>
<feature type="transmembrane region" description="Helical" evidence="7">
    <location>
        <begin position="364"/>
        <end position="383"/>
    </location>
</feature>
<reference evidence="10" key="1">
    <citation type="journal article" date="2019" name="Int. J. Syst. Evol. Microbiol.">
        <title>The Global Catalogue of Microorganisms (GCM) 10K type strain sequencing project: providing services to taxonomists for standard genome sequencing and annotation.</title>
        <authorList>
            <consortium name="The Broad Institute Genomics Platform"/>
            <consortium name="The Broad Institute Genome Sequencing Center for Infectious Disease"/>
            <person name="Wu L."/>
            <person name="Ma J."/>
        </authorList>
    </citation>
    <scope>NUCLEOTIDE SEQUENCE [LARGE SCALE GENOMIC DNA]</scope>
    <source>
        <strain evidence="10">CGMCC 4.1437</strain>
    </source>
</reference>
<evidence type="ECO:0000256" key="2">
    <source>
        <dbReference type="ARBA" id="ARBA00022448"/>
    </source>
</evidence>
<evidence type="ECO:0000256" key="7">
    <source>
        <dbReference type="SAM" id="Phobius"/>
    </source>
</evidence>